<evidence type="ECO:0000256" key="1">
    <source>
        <dbReference type="ARBA" id="ARBA00023224"/>
    </source>
</evidence>
<evidence type="ECO:0000256" key="3">
    <source>
        <dbReference type="SAM" id="Coils"/>
    </source>
</evidence>
<protein>
    <submittedName>
        <fullName evidence="7">GAF domain-containing protein</fullName>
    </submittedName>
</protein>
<feature type="coiled-coil region" evidence="3">
    <location>
        <begin position="943"/>
        <end position="970"/>
    </location>
</feature>
<evidence type="ECO:0000256" key="4">
    <source>
        <dbReference type="SAM" id="Phobius"/>
    </source>
</evidence>
<dbReference type="SUPFAM" id="SSF55781">
    <property type="entry name" value="GAF domain-like"/>
    <property type="match status" value="3"/>
</dbReference>
<dbReference type="SUPFAM" id="SSF58104">
    <property type="entry name" value="Methyl-accepting chemotaxis protein (MCP) signaling domain"/>
    <property type="match status" value="1"/>
</dbReference>
<dbReference type="PROSITE" id="PS50111">
    <property type="entry name" value="CHEMOTAXIS_TRANSDUC_2"/>
    <property type="match status" value="1"/>
</dbReference>
<keyword evidence="1 2" id="KW-0807">Transducer</keyword>
<name>A0A951U5J0_9CYAN</name>
<dbReference type="Proteomes" id="UP000707356">
    <property type="component" value="Unassembled WGS sequence"/>
</dbReference>
<evidence type="ECO:0000313" key="8">
    <source>
        <dbReference type="Proteomes" id="UP000707356"/>
    </source>
</evidence>
<dbReference type="SMART" id="SM00065">
    <property type="entry name" value="GAF"/>
    <property type="match status" value="3"/>
</dbReference>
<evidence type="ECO:0000259" key="5">
    <source>
        <dbReference type="PROSITE" id="PS50046"/>
    </source>
</evidence>
<dbReference type="AlphaFoldDB" id="A0A951U5J0"/>
<evidence type="ECO:0000259" key="6">
    <source>
        <dbReference type="PROSITE" id="PS50111"/>
    </source>
</evidence>
<keyword evidence="3" id="KW-0175">Coiled coil</keyword>
<dbReference type="PANTHER" id="PTHR32089">
    <property type="entry name" value="METHYL-ACCEPTING CHEMOTAXIS PROTEIN MCPB"/>
    <property type="match status" value="1"/>
</dbReference>
<feature type="domain" description="Phytochrome chromophore attachment site" evidence="5">
    <location>
        <begin position="400"/>
        <end position="537"/>
    </location>
</feature>
<feature type="domain" description="Methyl-accepting transducer" evidence="6">
    <location>
        <begin position="799"/>
        <end position="1035"/>
    </location>
</feature>
<dbReference type="PANTHER" id="PTHR32089:SF114">
    <property type="entry name" value="METHYL-ACCEPTING CHEMOTAXIS PROTEIN MCPB"/>
    <property type="match status" value="1"/>
</dbReference>
<dbReference type="SMART" id="SM00283">
    <property type="entry name" value="MA"/>
    <property type="match status" value="1"/>
</dbReference>
<dbReference type="CDD" id="cd11386">
    <property type="entry name" value="MCP_signal"/>
    <property type="match status" value="1"/>
</dbReference>
<keyword evidence="4" id="KW-0812">Transmembrane</keyword>
<dbReference type="Pfam" id="PF00015">
    <property type="entry name" value="MCPsignal"/>
    <property type="match status" value="1"/>
</dbReference>
<keyword evidence="4" id="KW-0472">Membrane</keyword>
<proteinExistence type="predicted"/>
<sequence length="1072" mass="118346">MTETFSDPFPNQSYPNQFEAAPVLEVKSSFSNLPRFDSSLDIQLNGNASPIELPLDHAAEPPLATVPAASTAAPAASAAPAPELATVLPTSPKSPHGWQDWGLKQQVAIMAVGFSVLPLLLVGGANYLFPSSGTLLFGGMLSAVAAVAVANLLSQRLLRPIENANAAMTRLGRLVPLGSEGNELLQLEDRLKQLSSQMQVMRQAQQRQAQQRQLFSSLSARTRQSPKLEILYETVVQGARQYLGADRVVVYRFNPDWSGTMVAESIADGLPAVLNETIGDPCFRQKYVSQYQNGRMRAINDIYQEPGMTDCYVRLLEQYRVRANLVVPIRQDEQLWGLLIAHQCLAARIWTQADIDFMSQLAAETEDSLDFITAAQQQEAATQRAWFFGEISFRARQSHDLNDLLRLAAQGTRQILSADRVLVYRFDADWSGTMVAESVLAEYPRVLDEKIDDPCFRGRYVELYKAGRVRAISNIRQEPGLTDCHIRTLEKYSVKANLVAPLRQNNELVGLLIAHQCSSPRNWQKSEIDFFAQAATQIEYAMDHLSFLEKSQASATRARLFGDIAFRARQSLSREDILKTVTQGGLRTLKTDRVMVYQFDANWGGTMVAESVMPGFPRVLEAKIDDPCFRGRYVELYRNGRVRAINDIYQEPGLSDCHIRTLEQYDVKANLVAPIRKDNQLWGLLIAHHCSKARVWQKPELDFFSELATQMEYALDHISFIEKLDQARQQAELASQEQRHQKEAIQGQLEALLSDMGEAFQGNLTVRARSLDGEIGTVAQFLNATIENLQRLVWQVQSSAEAVSQTAQSSEAEISTLSTGARRQAESITLALGQIQAMADSMQSVAANAQAAQHKVQQADQTLHDGDAAMNRTVDGILAIQETVGETAQKVKRLGEASQKISRVVSLIRDLANQTHVLALNASIEANGPLSEGQGFVVVAEEVRSLAERSSAATREIEQIVEEIQSETNQVVTAMEAGLEQVVSGTELVETTRQKLTSIATVSGEIRQLVEEIAQSANAQTKASASVSSTVQDVEAIARSTSEQSLHVSASFKKLLGVAETLQESVTQFKVQ</sequence>
<dbReference type="InterPro" id="IPR004089">
    <property type="entry name" value="MCPsignal_dom"/>
</dbReference>
<keyword evidence="4" id="KW-1133">Transmembrane helix</keyword>
<dbReference type="EMBL" id="JAHHHV010000070">
    <property type="protein sequence ID" value="MBW4466680.1"/>
    <property type="molecule type" value="Genomic_DNA"/>
</dbReference>
<feature type="transmembrane region" description="Helical" evidence="4">
    <location>
        <begin position="107"/>
        <end position="129"/>
    </location>
</feature>
<dbReference type="InterPro" id="IPR003018">
    <property type="entry name" value="GAF"/>
</dbReference>
<organism evidence="7 8">
    <name type="scientific">Pegethrix bostrychoides GSE-TBD4-15B</name>
    <dbReference type="NCBI Taxonomy" id="2839662"/>
    <lineage>
        <taxon>Bacteria</taxon>
        <taxon>Bacillati</taxon>
        <taxon>Cyanobacteriota</taxon>
        <taxon>Cyanophyceae</taxon>
        <taxon>Oculatellales</taxon>
        <taxon>Oculatellaceae</taxon>
        <taxon>Pegethrix</taxon>
    </lineage>
</organism>
<feature type="domain" description="Phytochrome chromophore attachment site" evidence="5">
    <location>
        <begin position="227"/>
        <end position="364"/>
    </location>
</feature>
<dbReference type="PROSITE" id="PS50046">
    <property type="entry name" value="PHYTOCHROME_2"/>
    <property type="match status" value="3"/>
</dbReference>
<feature type="domain" description="Phytochrome chromophore attachment site" evidence="5">
    <location>
        <begin position="573"/>
        <end position="710"/>
    </location>
</feature>
<feature type="transmembrane region" description="Helical" evidence="4">
    <location>
        <begin position="135"/>
        <end position="153"/>
    </location>
</feature>
<reference evidence="7" key="2">
    <citation type="journal article" date="2022" name="Microbiol. Resour. Announc.">
        <title>Metagenome Sequencing to Explore Phylogenomics of Terrestrial Cyanobacteria.</title>
        <authorList>
            <person name="Ward R.D."/>
            <person name="Stajich J.E."/>
            <person name="Johansen J.R."/>
            <person name="Huntemann M."/>
            <person name="Clum A."/>
            <person name="Foster B."/>
            <person name="Foster B."/>
            <person name="Roux S."/>
            <person name="Palaniappan K."/>
            <person name="Varghese N."/>
            <person name="Mukherjee S."/>
            <person name="Reddy T.B.K."/>
            <person name="Daum C."/>
            <person name="Copeland A."/>
            <person name="Chen I.A."/>
            <person name="Ivanova N.N."/>
            <person name="Kyrpides N.C."/>
            <person name="Shapiro N."/>
            <person name="Eloe-Fadrosh E.A."/>
            <person name="Pietrasiak N."/>
        </authorList>
    </citation>
    <scope>NUCLEOTIDE SEQUENCE</scope>
    <source>
        <strain evidence="7">GSE-TBD4-15B</strain>
    </source>
</reference>
<comment type="caution">
    <text evidence="7">The sequence shown here is derived from an EMBL/GenBank/DDBJ whole genome shotgun (WGS) entry which is preliminary data.</text>
</comment>
<dbReference type="GO" id="GO:0016020">
    <property type="term" value="C:membrane"/>
    <property type="evidence" value="ECO:0007669"/>
    <property type="project" value="InterPro"/>
</dbReference>
<evidence type="ECO:0000256" key="2">
    <source>
        <dbReference type="PROSITE-ProRule" id="PRU00284"/>
    </source>
</evidence>
<reference evidence="7" key="1">
    <citation type="submission" date="2021-05" db="EMBL/GenBank/DDBJ databases">
        <authorList>
            <person name="Pietrasiak N."/>
            <person name="Ward R."/>
            <person name="Stajich J.E."/>
            <person name="Kurbessoian T."/>
        </authorList>
    </citation>
    <scope>NUCLEOTIDE SEQUENCE</scope>
    <source>
        <strain evidence="7">GSE-TBD4-15B</strain>
    </source>
</reference>
<feature type="coiled-coil region" evidence="3">
    <location>
        <begin position="177"/>
        <end position="204"/>
    </location>
</feature>
<evidence type="ECO:0000313" key="7">
    <source>
        <dbReference type="EMBL" id="MBW4466680.1"/>
    </source>
</evidence>
<dbReference type="Pfam" id="PF01590">
    <property type="entry name" value="GAF"/>
    <property type="match status" value="3"/>
</dbReference>
<gene>
    <name evidence="7" type="ORF">KME07_14750</name>
</gene>
<dbReference type="InterPro" id="IPR016132">
    <property type="entry name" value="Phyto_chromo_attachment"/>
</dbReference>
<dbReference type="Gene3D" id="1.10.287.950">
    <property type="entry name" value="Methyl-accepting chemotaxis protein"/>
    <property type="match status" value="1"/>
</dbReference>
<accession>A0A951U5J0</accession>
<dbReference type="Gene3D" id="3.30.450.40">
    <property type="match status" value="3"/>
</dbReference>
<dbReference type="InterPro" id="IPR029016">
    <property type="entry name" value="GAF-like_dom_sf"/>
</dbReference>
<dbReference type="GO" id="GO:0007165">
    <property type="term" value="P:signal transduction"/>
    <property type="evidence" value="ECO:0007669"/>
    <property type="project" value="UniProtKB-KW"/>
</dbReference>